<reference evidence="2 3" key="1">
    <citation type="submission" date="2018-05" db="EMBL/GenBank/DDBJ databases">
        <title>Candidatus Cardinium hertigii Genome Assembly.</title>
        <authorList>
            <person name="Showmaker K.C."/>
            <person name="Walden K.O."/>
            <person name="Fields C.J."/>
            <person name="Lambert K.N."/>
            <person name="Hudson M.E."/>
        </authorList>
    </citation>
    <scope>NUCLEOTIDE SEQUENCE [LARGE SCALE GENOMIC DNA]</scope>
    <source>
        <strain evidence="3">cHgTN10</strain>
    </source>
</reference>
<proteinExistence type="predicted"/>
<keyword evidence="1" id="KW-1133">Transmembrane helix</keyword>
<sequence>MLGHIDVMIIGLALIGTLVIGIYYGRGIKTFQKYAVGSRKMATSVITLSLVATCGL</sequence>
<evidence type="ECO:0000313" key="2">
    <source>
        <dbReference type="EMBL" id="AWN81497.1"/>
    </source>
</evidence>
<dbReference type="RefSeq" id="WP_162534062.1">
    <property type="nucleotide sequence ID" value="NZ_CP029619.1"/>
</dbReference>
<feature type="transmembrane region" description="Helical" evidence="1">
    <location>
        <begin position="6"/>
        <end position="24"/>
    </location>
</feature>
<dbReference type="EMBL" id="CP029619">
    <property type="protein sequence ID" value="AWN81497.1"/>
    <property type="molecule type" value="Genomic_DNA"/>
</dbReference>
<keyword evidence="1" id="KW-0812">Transmembrane</keyword>
<accession>A0A2Z3L781</accession>
<evidence type="ECO:0008006" key="4">
    <source>
        <dbReference type="Google" id="ProtNLM"/>
    </source>
</evidence>
<keyword evidence="1" id="KW-0472">Membrane</keyword>
<organism evidence="2 3">
    <name type="scientific">Candidatus Cardinium hertigii</name>
    <dbReference type="NCBI Taxonomy" id="247481"/>
    <lineage>
        <taxon>Bacteria</taxon>
        <taxon>Pseudomonadati</taxon>
        <taxon>Bacteroidota</taxon>
        <taxon>Cytophagia</taxon>
        <taxon>Cytophagales</taxon>
        <taxon>Amoebophilaceae</taxon>
        <taxon>Candidatus Cardinium</taxon>
    </lineage>
</organism>
<dbReference type="KEGG" id="cher:DK880_00161"/>
<protein>
    <recommendedName>
        <fullName evidence="4">Sodium:solute symporter family protein</fullName>
    </recommendedName>
</protein>
<name>A0A2Z3L781_9BACT</name>
<evidence type="ECO:0000313" key="3">
    <source>
        <dbReference type="Proteomes" id="UP000245872"/>
    </source>
</evidence>
<keyword evidence="3" id="KW-1185">Reference proteome</keyword>
<evidence type="ECO:0000256" key="1">
    <source>
        <dbReference type="SAM" id="Phobius"/>
    </source>
</evidence>
<dbReference type="Proteomes" id="UP000245872">
    <property type="component" value="Chromosome"/>
</dbReference>
<dbReference type="AlphaFoldDB" id="A0A2Z3L781"/>
<gene>
    <name evidence="2" type="ORF">DK880_00161</name>
</gene>